<evidence type="ECO:0000313" key="2">
    <source>
        <dbReference type="Proteomes" id="UP000054032"/>
    </source>
</evidence>
<dbReference type="KEGG" id="bor:COCMIDRAFT_9714"/>
<gene>
    <name evidence="1" type="ORF">COCMIDRAFT_9714</name>
</gene>
<organism evidence="1 2">
    <name type="scientific">Bipolaris oryzae ATCC 44560</name>
    <dbReference type="NCBI Taxonomy" id="930090"/>
    <lineage>
        <taxon>Eukaryota</taxon>
        <taxon>Fungi</taxon>
        <taxon>Dikarya</taxon>
        <taxon>Ascomycota</taxon>
        <taxon>Pezizomycotina</taxon>
        <taxon>Dothideomycetes</taxon>
        <taxon>Pleosporomycetidae</taxon>
        <taxon>Pleosporales</taxon>
        <taxon>Pleosporineae</taxon>
        <taxon>Pleosporaceae</taxon>
        <taxon>Bipolaris</taxon>
    </lineage>
</organism>
<dbReference type="GeneID" id="19128995"/>
<dbReference type="AlphaFoldDB" id="W6YSC3"/>
<evidence type="ECO:0000313" key="1">
    <source>
        <dbReference type="EMBL" id="EUC40403.1"/>
    </source>
</evidence>
<dbReference type="OrthoDB" id="3477330at2759"/>
<protein>
    <submittedName>
        <fullName evidence="1">Uncharacterized protein</fullName>
    </submittedName>
</protein>
<sequence length="106" mass="11827">MNRGDSSNQVTSICRFLTLLAQTTCLEIFPRPWPPDYHLPASAPPYFHPDERSIEHIYGITPELASLLHKTCRIAEHLAFYRQQAGIPTPASICAAHKILGEAIMA</sequence>
<keyword evidence="2" id="KW-1185">Reference proteome</keyword>
<dbReference type="EMBL" id="KI964168">
    <property type="protein sequence ID" value="EUC40403.1"/>
    <property type="molecule type" value="Genomic_DNA"/>
</dbReference>
<dbReference type="RefSeq" id="XP_007693075.1">
    <property type="nucleotide sequence ID" value="XM_007694885.1"/>
</dbReference>
<dbReference type="HOGENOM" id="CLU_2222769_0_0_1"/>
<name>W6YSC3_COCMI</name>
<dbReference type="Proteomes" id="UP000054032">
    <property type="component" value="Unassembled WGS sequence"/>
</dbReference>
<proteinExistence type="predicted"/>
<dbReference type="STRING" id="930090.W6YSC3"/>
<reference evidence="1 2" key="1">
    <citation type="journal article" date="2013" name="PLoS Genet.">
        <title>Comparative genome structure, secondary metabolite, and effector coding capacity across Cochliobolus pathogens.</title>
        <authorList>
            <person name="Condon B.J."/>
            <person name="Leng Y."/>
            <person name="Wu D."/>
            <person name="Bushley K.E."/>
            <person name="Ohm R.A."/>
            <person name="Otillar R."/>
            <person name="Martin J."/>
            <person name="Schackwitz W."/>
            <person name="Grimwood J."/>
            <person name="MohdZainudin N."/>
            <person name="Xue C."/>
            <person name="Wang R."/>
            <person name="Manning V.A."/>
            <person name="Dhillon B."/>
            <person name="Tu Z.J."/>
            <person name="Steffenson B.J."/>
            <person name="Salamov A."/>
            <person name="Sun H."/>
            <person name="Lowry S."/>
            <person name="LaButti K."/>
            <person name="Han J."/>
            <person name="Copeland A."/>
            <person name="Lindquist E."/>
            <person name="Barry K."/>
            <person name="Schmutz J."/>
            <person name="Baker S.E."/>
            <person name="Ciuffetti L.M."/>
            <person name="Grigoriev I.V."/>
            <person name="Zhong S."/>
            <person name="Turgeon B.G."/>
        </authorList>
    </citation>
    <scope>NUCLEOTIDE SEQUENCE [LARGE SCALE GENOMIC DNA]</scope>
    <source>
        <strain evidence="1 2">ATCC 44560</strain>
    </source>
</reference>
<accession>W6YSC3</accession>